<reference evidence="6" key="3">
    <citation type="submission" date="2014-12" db="EMBL/GenBank/DDBJ databases">
        <authorList>
            <person name="Smet A."/>
        </authorList>
    </citation>
    <scope>NUCLEOTIDE SEQUENCE [LARGE SCALE GENOMIC DNA]</scope>
</reference>
<dbReference type="OrthoDB" id="5366120at2"/>
<dbReference type="Pfam" id="PF13098">
    <property type="entry name" value="Thioredoxin_2"/>
    <property type="match status" value="1"/>
</dbReference>
<dbReference type="EMBL" id="CDML01000036">
    <property type="protein sequence ID" value="CRF41253.1"/>
    <property type="molecule type" value="Genomic_DNA"/>
</dbReference>
<feature type="domain" description="Thioredoxin-like fold" evidence="2">
    <location>
        <begin position="65"/>
        <end position="174"/>
    </location>
</feature>
<reference evidence="7 8" key="2">
    <citation type="submission" date="2014-12" db="EMBL/GenBank/DDBJ databases">
        <authorList>
            <person name="Jaenicke S."/>
        </authorList>
    </citation>
    <scope>NUCLEOTIDE SEQUENCE [LARGE SCALE GENOMIC DNA]</scope>
</reference>
<sequence>MRPFFLILLLALFHHLALADDKVDESMLSSGATSPKSVFEESNNFDKQSYAGLEDIFQDTQSISTHGKYMLLVFGKNGCSYCEMLKQDLKRYSNLRNYIKEHFSAYYINISYSKMHHFKIGPTDKPKETMLNTQDLSSIYDVSSTPTLVLADPTGKTIYELPGYMPHVQLLAVLEFVGKGLYKDLNDKQFIEKLRAYILKKTQEAKNAG</sequence>
<dbReference type="InterPro" id="IPR041737">
    <property type="entry name" value="SoxW"/>
</dbReference>
<evidence type="ECO:0000313" key="4">
    <source>
        <dbReference type="EMBL" id="CRF43308.1"/>
    </source>
</evidence>
<feature type="signal peptide" evidence="1">
    <location>
        <begin position="1"/>
        <end position="19"/>
    </location>
</feature>
<dbReference type="EMBL" id="CDMH01000062">
    <property type="protein sequence ID" value="CRF43308.1"/>
    <property type="molecule type" value="Genomic_DNA"/>
</dbReference>
<dbReference type="CDD" id="cd02951">
    <property type="entry name" value="SoxW"/>
    <property type="match status" value="1"/>
</dbReference>
<evidence type="ECO:0000313" key="3">
    <source>
        <dbReference type="EMBL" id="CRF41253.1"/>
    </source>
</evidence>
<dbReference type="SUPFAM" id="SSF52833">
    <property type="entry name" value="Thioredoxin-like"/>
    <property type="match status" value="1"/>
</dbReference>
<evidence type="ECO:0000313" key="6">
    <source>
        <dbReference type="Proteomes" id="UP000038622"/>
    </source>
</evidence>
<dbReference type="Proteomes" id="UP000041394">
    <property type="component" value="Unassembled WGS sequence"/>
</dbReference>
<accession>A0A0K2X6P0</accession>
<dbReference type="Gene3D" id="3.40.30.10">
    <property type="entry name" value="Glutaredoxin"/>
    <property type="match status" value="1"/>
</dbReference>
<dbReference type="AlphaFoldDB" id="A0A0K2X6P0"/>
<dbReference type="Proteomes" id="UP000045175">
    <property type="component" value="Unassembled WGS sequence"/>
</dbReference>
<dbReference type="RefSeq" id="WP_053941872.1">
    <property type="nucleotide sequence ID" value="NZ_CDMH01000062.1"/>
</dbReference>
<protein>
    <submittedName>
        <fullName evidence="3">Thiol:disulfide interchange protein (DsbC), putative</fullName>
    </submittedName>
</protein>
<evidence type="ECO:0000313" key="5">
    <source>
        <dbReference type="EMBL" id="CRF44545.1"/>
    </source>
</evidence>
<dbReference type="STRING" id="1578720.HAL011_10440"/>
<dbReference type="EMBL" id="CDMN01000045">
    <property type="protein sequence ID" value="CRF44545.1"/>
    <property type="molecule type" value="Genomic_DNA"/>
</dbReference>
<keyword evidence="1" id="KW-0732">Signal</keyword>
<evidence type="ECO:0000259" key="2">
    <source>
        <dbReference type="Pfam" id="PF13098"/>
    </source>
</evidence>
<feature type="chain" id="PRO_5013456458" evidence="1">
    <location>
        <begin position="20"/>
        <end position="209"/>
    </location>
</feature>
<dbReference type="Proteomes" id="UP000038622">
    <property type="component" value="Unassembled WGS sequence"/>
</dbReference>
<evidence type="ECO:0000313" key="8">
    <source>
        <dbReference type="Proteomes" id="UP000045175"/>
    </source>
</evidence>
<organism evidence="3 6">
    <name type="scientific">Helicobacter ailurogastricus</name>
    <dbReference type="NCBI Taxonomy" id="1578720"/>
    <lineage>
        <taxon>Bacteria</taxon>
        <taxon>Pseudomonadati</taxon>
        <taxon>Campylobacterota</taxon>
        <taxon>Epsilonproteobacteria</taxon>
        <taxon>Campylobacterales</taxon>
        <taxon>Helicobacteraceae</taxon>
        <taxon>Helicobacter</taxon>
    </lineage>
</organism>
<evidence type="ECO:0000313" key="7">
    <source>
        <dbReference type="Proteomes" id="UP000041394"/>
    </source>
</evidence>
<evidence type="ECO:0000256" key="1">
    <source>
        <dbReference type="SAM" id="SignalP"/>
    </source>
</evidence>
<proteinExistence type="predicted"/>
<dbReference type="InterPro" id="IPR012336">
    <property type="entry name" value="Thioredoxin-like_fold"/>
</dbReference>
<dbReference type="InterPro" id="IPR036249">
    <property type="entry name" value="Thioredoxin-like_sf"/>
</dbReference>
<gene>
    <name evidence="3" type="ORF">HAL011_10440</name>
    <name evidence="4" type="ORF">HAL013_15380</name>
    <name evidence="5" type="ORF">HAL09_11360</name>
</gene>
<keyword evidence="6" id="KW-1185">Reference proteome</keyword>
<reference evidence="3" key="1">
    <citation type="submission" date="2014-12" db="EMBL/GenBank/DDBJ databases">
        <title>Whole genome sequences of four Staphylococcus schleiferi canine isolates.</title>
        <authorList>
            <person name="Misic A.M."/>
            <person name="Cain C."/>
            <person name="Morris D.O."/>
            <person name="Rankin S."/>
            <person name="Beiting D."/>
        </authorList>
    </citation>
    <scope>NUCLEOTIDE SEQUENCE</scope>
    <source>
        <strain evidence="3">ASB11</strain>
        <strain evidence="4">ASB13</strain>
        <strain evidence="5">ASB9</strain>
    </source>
</reference>
<name>A0A0K2X6P0_9HELI</name>